<keyword evidence="10" id="KW-1185">Reference proteome</keyword>
<gene>
    <name evidence="9" type="ORF">L21TH_0739</name>
</gene>
<feature type="transmembrane region" description="Helical" evidence="7">
    <location>
        <begin position="204"/>
        <end position="225"/>
    </location>
</feature>
<feature type="domain" description="ABC transmembrane type-1" evidence="8">
    <location>
        <begin position="71"/>
        <end position="286"/>
    </location>
</feature>
<dbReference type="SUPFAM" id="SSF161098">
    <property type="entry name" value="MetI-like"/>
    <property type="match status" value="1"/>
</dbReference>
<evidence type="ECO:0000313" key="10">
    <source>
        <dbReference type="Proteomes" id="UP000013378"/>
    </source>
</evidence>
<dbReference type="InterPro" id="IPR050809">
    <property type="entry name" value="UgpAE/MalFG_permease"/>
</dbReference>
<feature type="transmembrane region" description="Helical" evidence="7">
    <location>
        <begin position="12"/>
        <end position="35"/>
    </location>
</feature>
<comment type="subcellular location">
    <subcellularLocation>
        <location evidence="1 7">Cell membrane</location>
        <topology evidence="1 7">Multi-pass membrane protein</topology>
    </subcellularLocation>
</comment>
<protein>
    <submittedName>
        <fullName evidence="9">N-Acetyl-D-glucosamine ABC transport system, permease protein 1</fullName>
    </submittedName>
</protein>
<dbReference type="InterPro" id="IPR035906">
    <property type="entry name" value="MetI-like_sf"/>
</dbReference>
<dbReference type="GO" id="GO:0005886">
    <property type="term" value="C:plasma membrane"/>
    <property type="evidence" value="ECO:0007669"/>
    <property type="project" value="UniProtKB-SubCell"/>
</dbReference>
<evidence type="ECO:0000256" key="6">
    <source>
        <dbReference type="ARBA" id="ARBA00023136"/>
    </source>
</evidence>
<proteinExistence type="inferred from homology"/>
<feature type="transmembrane region" description="Helical" evidence="7">
    <location>
        <begin position="161"/>
        <end position="183"/>
    </location>
</feature>
<dbReference type="RefSeq" id="WP_006309204.1">
    <property type="nucleotide sequence ID" value="NZ_ARZA01000070.1"/>
</dbReference>
<name>R1CFW2_9FIRM</name>
<evidence type="ECO:0000259" key="8">
    <source>
        <dbReference type="PROSITE" id="PS50928"/>
    </source>
</evidence>
<evidence type="ECO:0000256" key="5">
    <source>
        <dbReference type="ARBA" id="ARBA00022989"/>
    </source>
</evidence>
<evidence type="ECO:0000256" key="2">
    <source>
        <dbReference type="ARBA" id="ARBA00022448"/>
    </source>
</evidence>
<evidence type="ECO:0000256" key="1">
    <source>
        <dbReference type="ARBA" id="ARBA00004651"/>
    </source>
</evidence>
<dbReference type="STRING" id="1304284.L21TH_0739"/>
<evidence type="ECO:0000256" key="7">
    <source>
        <dbReference type="RuleBase" id="RU363032"/>
    </source>
</evidence>
<dbReference type="CDD" id="cd06261">
    <property type="entry name" value="TM_PBP2"/>
    <property type="match status" value="1"/>
</dbReference>
<dbReference type="EMBL" id="ARZA01000070">
    <property type="protein sequence ID" value="EOD01200.1"/>
    <property type="molecule type" value="Genomic_DNA"/>
</dbReference>
<evidence type="ECO:0000256" key="3">
    <source>
        <dbReference type="ARBA" id="ARBA00022475"/>
    </source>
</evidence>
<dbReference type="PANTHER" id="PTHR43227:SF11">
    <property type="entry name" value="BLL4140 PROTEIN"/>
    <property type="match status" value="1"/>
</dbReference>
<dbReference type="Gene3D" id="1.10.3720.10">
    <property type="entry name" value="MetI-like"/>
    <property type="match status" value="1"/>
</dbReference>
<evidence type="ECO:0000256" key="4">
    <source>
        <dbReference type="ARBA" id="ARBA00022692"/>
    </source>
</evidence>
<dbReference type="PROSITE" id="PS50928">
    <property type="entry name" value="ABC_TM1"/>
    <property type="match status" value="1"/>
</dbReference>
<dbReference type="OrthoDB" id="9779462at2"/>
<keyword evidence="4 7" id="KW-0812">Transmembrane</keyword>
<dbReference type="AlphaFoldDB" id="R1CFW2"/>
<dbReference type="Proteomes" id="UP000013378">
    <property type="component" value="Unassembled WGS sequence"/>
</dbReference>
<dbReference type="eggNOG" id="COG1175">
    <property type="taxonomic scope" value="Bacteria"/>
</dbReference>
<dbReference type="InterPro" id="IPR000515">
    <property type="entry name" value="MetI-like"/>
</dbReference>
<keyword evidence="3" id="KW-1003">Cell membrane</keyword>
<dbReference type="GO" id="GO:0055085">
    <property type="term" value="P:transmembrane transport"/>
    <property type="evidence" value="ECO:0007669"/>
    <property type="project" value="InterPro"/>
</dbReference>
<accession>R1CFW2</accession>
<evidence type="ECO:0000313" key="9">
    <source>
        <dbReference type="EMBL" id="EOD01200.1"/>
    </source>
</evidence>
<feature type="transmembrane region" description="Helical" evidence="7">
    <location>
        <begin position="270"/>
        <end position="290"/>
    </location>
</feature>
<keyword evidence="2 7" id="KW-0813">Transport</keyword>
<sequence length="298" mass="34252">MKKKLSSKHIWGYIFISPWIMYFCVFLVYPFILAFKNSFLDLNVLEPEKAHFVGFGNWIDAVSDKLFWKSIFNIIYNQSIFIALTFLLGLAFAILLKEITFGGALFRTIYFLPVITSITVAMIIFNFISSPEGPIQALLMKWNIISEPIFWRFDKWLPMPILAVFNSWKWFGVQMIIFLGGLMSIDQRIYEAADIDGAGWFRKLFSITIPLLKPQIVFVLTMNIINGLQMFTEVFMNFDLYGGPYNSGLTPVMYLYAKGFDKMQMGDASATGLLLASIIYLLTMIQLRILNKGEEEGI</sequence>
<keyword evidence="5 7" id="KW-1133">Transmembrane helix</keyword>
<comment type="similarity">
    <text evidence="7">Belongs to the binding-protein-dependent transport system permease family.</text>
</comment>
<dbReference type="PATRIC" id="fig|1304284.3.peg.729"/>
<dbReference type="Pfam" id="PF00528">
    <property type="entry name" value="BPD_transp_1"/>
    <property type="match status" value="1"/>
</dbReference>
<reference evidence="9 10" key="1">
    <citation type="journal article" date="2015" name="Geomicrobiol. J.">
        <title>Caldisalinibacter kiritimatiensis gen. nov., sp. nov., a moderately thermohalophilic thiosulfate-reducing bacterium from a hypersaline microbial mat.</title>
        <authorList>
            <person name="Ben Hania W."/>
            <person name="Joseph M."/>
            <person name="Fiebig A."/>
            <person name="Bunk B."/>
            <person name="Klenk H.-P."/>
            <person name="Fardeau M.-L."/>
            <person name="Spring S."/>
        </authorList>
    </citation>
    <scope>NUCLEOTIDE SEQUENCE [LARGE SCALE GENOMIC DNA]</scope>
    <source>
        <strain evidence="9 10">L21-TH-D2</strain>
    </source>
</reference>
<feature type="transmembrane region" description="Helical" evidence="7">
    <location>
        <begin position="108"/>
        <end position="128"/>
    </location>
</feature>
<keyword evidence="6 7" id="KW-0472">Membrane</keyword>
<comment type="caution">
    <text evidence="9">The sequence shown here is derived from an EMBL/GenBank/DDBJ whole genome shotgun (WGS) entry which is preliminary data.</text>
</comment>
<organism evidence="9 10">
    <name type="scientific">Caldisalinibacter kiritimatiensis</name>
    <dbReference type="NCBI Taxonomy" id="1304284"/>
    <lineage>
        <taxon>Bacteria</taxon>
        <taxon>Bacillati</taxon>
        <taxon>Bacillota</taxon>
        <taxon>Tissierellia</taxon>
        <taxon>Tissierellales</taxon>
        <taxon>Thermohalobacteraceae</taxon>
        <taxon>Caldisalinibacter</taxon>
    </lineage>
</organism>
<feature type="transmembrane region" description="Helical" evidence="7">
    <location>
        <begin position="74"/>
        <end position="96"/>
    </location>
</feature>
<dbReference type="PANTHER" id="PTHR43227">
    <property type="entry name" value="BLL4140 PROTEIN"/>
    <property type="match status" value="1"/>
</dbReference>